<evidence type="ECO:0000256" key="1">
    <source>
        <dbReference type="ARBA" id="ARBA00007572"/>
    </source>
</evidence>
<dbReference type="GO" id="GO:0005524">
    <property type="term" value="F:ATP binding"/>
    <property type="evidence" value="ECO:0007669"/>
    <property type="project" value="InterPro"/>
</dbReference>
<accession>A0A820I590</accession>
<dbReference type="GO" id="GO:0006273">
    <property type="term" value="P:lagging strand elongation"/>
    <property type="evidence" value="ECO:0007669"/>
    <property type="project" value="TreeGrafter"/>
</dbReference>
<dbReference type="AlphaFoldDB" id="A0A820I590"/>
<dbReference type="InterPro" id="IPR012310">
    <property type="entry name" value="DNA_ligase_ATP-dep_cent"/>
</dbReference>
<keyword evidence="2" id="KW-0436">Ligase</keyword>
<feature type="non-terminal residue" evidence="4">
    <location>
        <position position="1"/>
    </location>
</feature>
<dbReference type="EMBL" id="CAJOBD010036359">
    <property type="protein sequence ID" value="CAF4303273.1"/>
    <property type="molecule type" value="Genomic_DNA"/>
</dbReference>
<evidence type="ECO:0000313" key="4">
    <source>
        <dbReference type="EMBL" id="CAF4303273.1"/>
    </source>
</evidence>
<dbReference type="PANTHER" id="PTHR45674:SF4">
    <property type="entry name" value="DNA LIGASE 1"/>
    <property type="match status" value="1"/>
</dbReference>
<feature type="domain" description="ATP-dependent DNA ligase family profile" evidence="3">
    <location>
        <begin position="1"/>
        <end position="52"/>
    </location>
</feature>
<dbReference type="PANTHER" id="PTHR45674">
    <property type="entry name" value="DNA LIGASE 1/3 FAMILY MEMBER"/>
    <property type="match status" value="1"/>
</dbReference>
<dbReference type="GO" id="GO:0006310">
    <property type="term" value="P:DNA recombination"/>
    <property type="evidence" value="ECO:0007669"/>
    <property type="project" value="InterPro"/>
</dbReference>
<dbReference type="GO" id="GO:0005634">
    <property type="term" value="C:nucleus"/>
    <property type="evidence" value="ECO:0007669"/>
    <property type="project" value="TreeGrafter"/>
</dbReference>
<gene>
    <name evidence="4" type="ORF">JBS370_LOCUS40460</name>
</gene>
<reference evidence="4" key="1">
    <citation type="submission" date="2021-02" db="EMBL/GenBank/DDBJ databases">
        <authorList>
            <person name="Nowell W R."/>
        </authorList>
    </citation>
    <scope>NUCLEOTIDE SEQUENCE</scope>
</reference>
<organism evidence="4 5">
    <name type="scientific">Rotaria sordida</name>
    <dbReference type="NCBI Taxonomy" id="392033"/>
    <lineage>
        <taxon>Eukaryota</taxon>
        <taxon>Metazoa</taxon>
        <taxon>Spiralia</taxon>
        <taxon>Gnathifera</taxon>
        <taxon>Rotifera</taxon>
        <taxon>Eurotatoria</taxon>
        <taxon>Bdelloidea</taxon>
        <taxon>Philodinida</taxon>
        <taxon>Philodinidae</taxon>
        <taxon>Rotaria</taxon>
    </lineage>
</organism>
<dbReference type="Gene3D" id="3.30.470.30">
    <property type="entry name" value="DNA ligase/mRNA capping enzyme"/>
    <property type="match status" value="1"/>
</dbReference>
<comment type="caution">
    <text evidence="4">The sequence shown here is derived from an EMBL/GenBank/DDBJ whole genome shotgun (WGS) entry which is preliminary data.</text>
</comment>
<dbReference type="Proteomes" id="UP000663836">
    <property type="component" value="Unassembled WGS sequence"/>
</dbReference>
<name>A0A820I590_9BILA</name>
<evidence type="ECO:0000259" key="3">
    <source>
        <dbReference type="Pfam" id="PF01068"/>
    </source>
</evidence>
<proteinExistence type="inferred from homology"/>
<dbReference type="Pfam" id="PF01068">
    <property type="entry name" value="DNA_ligase_A_M"/>
    <property type="match status" value="1"/>
</dbReference>
<dbReference type="InterPro" id="IPR050191">
    <property type="entry name" value="ATP-dep_DNA_ligase"/>
</dbReference>
<comment type="similarity">
    <text evidence="1">Belongs to the ATP-dependent DNA ligase family.</text>
</comment>
<evidence type="ECO:0000256" key="2">
    <source>
        <dbReference type="ARBA" id="ARBA00022598"/>
    </source>
</evidence>
<protein>
    <recommendedName>
        <fullName evidence="3">ATP-dependent DNA ligase family profile domain-containing protein</fullName>
    </recommendedName>
</protein>
<sequence>NNTSKYPDIIERIHNAFQPHVKSLILDGECVAYDIEQKKLLPFQTLSTRKRKVILLSSNKIFFEKLL</sequence>
<dbReference type="GO" id="GO:0006281">
    <property type="term" value="P:DNA repair"/>
    <property type="evidence" value="ECO:0007669"/>
    <property type="project" value="InterPro"/>
</dbReference>
<dbReference type="SUPFAM" id="SSF56091">
    <property type="entry name" value="DNA ligase/mRNA capping enzyme, catalytic domain"/>
    <property type="match status" value="1"/>
</dbReference>
<evidence type="ECO:0000313" key="5">
    <source>
        <dbReference type="Proteomes" id="UP000663836"/>
    </source>
</evidence>
<dbReference type="GO" id="GO:0003910">
    <property type="term" value="F:DNA ligase (ATP) activity"/>
    <property type="evidence" value="ECO:0007669"/>
    <property type="project" value="InterPro"/>
</dbReference>
<dbReference type="GO" id="GO:0005739">
    <property type="term" value="C:mitochondrion"/>
    <property type="evidence" value="ECO:0007669"/>
    <property type="project" value="TreeGrafter"/>
</dbReference>